<reference evidence="2" key="1">
    <citation type="journal article" date="2022" name="Mol. Ecol. Resour.">
        <title>The genomes of chicory, endive, great burdock and yacon provide insights into Asteraceae palaeo-polyploidization history and plant inulin production.</title>
        <authorList>
            <person name="Fan W."/>
            <person name="Wang S."/>
            <person name="Wang H."/>
            <person name="Wang A."/>
            <person name="Jiang F."/>
            <person name="Liu H."/>
            <person name="Zhao H."/>
            <person name="Xu D."/>
            <person name="Zhang Y."/>
        </authorList>
    </citation>
    <scope>NUCLEOTIDE SEQUENCE [LARGE SCALE GENOMIC DNA]</scope>
    <source>
        <strain evidence="2">cv. Punajuju</strain>
    </source>
</reference>
<evidence type="ECO:0000313" key="2">
    <source>
        <dbReference type="Proteomes" id="UP001055811"/>
    </source>
</evidence>
<keyword evidence="2" id="KW-1185">Reference proteome</keyword>
<protein>
    <submittedName>
        <fullName evidence="1">Uncharacterized protein</fullName>
    </submittedName>
</protein>
<reference evidence="1 2" key="2">
    <citation type="journal article" date="2022" name="Mol. Ecol. Resour.">
        <title>The genomes of chicory, endive, great burdock and yacon provide insights into Asteraceae paleo-polyploidization history and plant inulin production.</title>
        <authorList>
            <person name="Fan W."/>
            <person name="Wang S."/>
            <person name="Wang H."/>
            <person name="Wang A."/>
            <person name="Jiang F."/>
            <person name="Liu H."/>
            <person name="Zhao H."/>
            <person name="Xu D."/>
            <person name="Zhang Y."/>
        </authorList>
    </citation>
    <scope>NUCLEOTIDE SEQUENCE [LARGE SCALE GENOMIC DNA]</scope>
    <source>
        <strain evidence="2">cv. Punajuju</strain>
        <tissue evidence="1">Leaves</tissue>
    </source>
</reference>
<gene>
    <name evidence="1" type="ORF">L2E82_26735</name>
</gene>
<dbReference type="Proteomes" id="UP001055811">
    <property type="component" value="Linkage Group LG05"/>
</dbReference>
<dbReference type="EMBL" id="CM042013">
    <property type="protein sequence ID" value="KAI3736750.1"/>
    <property type="molecule type" value="Genomic_DNA"/>
</dbReference>
<comment type="caution">
    <text evidence="1">The sequence shown here is derived from an EMBL/GenBank/DDBJ whole genome shotgun (WGS) entry which is preliminary data.</text>
</comment>
<organism evidence="1 2">
    <name type="scientific">Cichorium intybus</name>
    <name type="common">Chicory</name>
    <dbReference type="NCBI Taxonomy" id="13427"/>
    <lineage>
        <taxon>Eukaryota</taxon>
        <taxon>Viridiplantae</taxon>
        <taxon>Streptophyta</taxon>
        <taxon>Embryophyta</taxon>
        <taxon>Tracheophyta</taxon>
        <taxon>Spermatophyta</taxon>
        <taxon>Magnoliopsida</taxon>
        <taxon>eudicotyledons</taxon>
        <taxon>Gunneridae</taxon>
        <taxon>Pentapetalae</taxon>
        <taxon>asterids</taxon>
        <taxon>campanulids</taxon>
        <taxon>Asterales</taxon>
        <taxon>Asteraceae</taxon>
        <taxon>Cichorioideae</taxon>
        <taxon>Cichorieae</taxon>
        <taxon>Cichoriinae</taxon>
        <taxon>Cichorium</taxon>
    </lineage>
</organism>
<sequence length="199" mass="22954">MSTATYHSQIRSSFPQVNYELRGSVLSFNRMIESRPVPPVLIQGFLRHNETKRALSYLESMLDAGFSASASTSTKLVYLLATKDLDKASKEVLKKFFSLWNKKVRCGGKRARRGIRFRSNLCLVANEKWLKALTILDLWFKSAFLEFIHCNYVQQLSYFFTTTMPVSFTLRETYCHHMLKLNRISEFDPRCSKLVVGSG</sequence>
<proteinExistence type="predicted"/>
<evidence type="ECO:0000313" key="1">
    <source>
        <dbReference type="EMBL" id="KAI3736750.1"/>
    </source>
</evidence>
<accession>A0ACB9CR64</accession>
<name>A0ACB9CR64_CICIN</name>